<evidence type="ECO:0000256" key="1">
    <source>
        <dbReference type="ARBA" id="ARBA00004191"/>
    </source>
</evidence>
<keyword evidence="5 12" id="KW-0732">Signal</keyword>
<dbReference type="Proteomes" id="UP000095358">
    <property type="component" value="Unassembled WGS sequence"/>
</dbReference>
<dbReference type="EMBL" id="LPNN01000004">
    <property type="protein sequence ID" value="OEJ89395.1"/>
    <property type="molecule type" value="Genomic_DNA"/>
</dbReference>
<dbReference type="InterPro" id="IPR051526">
    <property type="entry name" value="Beta-Glucosidase_SUN"/>
</dbReference>
<keyword evidence="14" id="KW-1185">Reference proteome</keyword>
<dbReference type="PANTHER" id="PTHR31316">
    <property type="entry name" value="BETA-GLUCOSIDASE-LIKE PROTEIN NCA3, MITOCHONDRIAL-RELATED"/>
    <property type="match status" value="1"/>
</dbReference>
<evidence type="ECO:0000256" key="9">
    <source>
        <dbReference type="ARBA" id="ARBA00023316"/>
    </source>
</evidence>
<dbReference type="GO" id="GO:0009277">
    <property type="term" value="C:fungal-type cell wall"/>
    <property type="evidence" value="ECO:0007669"/>
    <property type="project" value="TreeGrafter"/>
</dbReference>
<feature type="chain" id="PRO_5009184854" evidence="12">
    <location>
        <begin position="20"/>
        <end position="470"/>
    </location>
</feature>
<feature type="region of interest" description="Disordered" evidence="11">
    <location>
        <begin position="45"/>
        <end position="174"/>
    </location>
</feature>
<comment type="similarity">
    <text evidence="2">Belongs to the SUN family.</text>
</comment>
<keyword evidence="7" id="KW-0119">Carbohydrate metabolism</keyword>
<keyword evidence="6" id="KW-0378">Hydrolase</keyword>
<organism evidence="13 14">
    <name type="scientific">Hanseniaspora uvarum</name>
    <name type="common">Yeast</name>
    <name type="synonym">Kloeckera apiculata</name>
    <dbReference type="NCBI Taxonomy" id="29833"/>
    <lineage>
        <taxon>Eukaryota</taxon>
        <taxon>Fungi</taxon>
        <taxon>Dikarya</taxon>
        <taxon>Ascomycota</taxon>
        <taxon>Saccharomycotina</taxon>
        <taxon>Saccharomycetes</taxon>
        <taxon>Saccharomycodales</taxon>
        <taxon>Saccharomycodaceae</taxon>
        <taxon>Hanseniaspora</taxon>
    </lineage>
</organism>
<reference evidence="14" key="1">
    <citation type="journal article" date="2016" name="Genome Announc.">
        <title>Genome sequences of three species of Hanseniaspora isolated from spontaneous wine fermentations.</title>
        <authorList>
            <person name="Sternes P.R."/>
            <person name="Lee D."/>
            <person name="Kutyna D.R."/>
            <person name="Borneman A.R."/>
        </authorList>
    </citation>
    <scope>NUCLEOTIDE SEQUENCE [LARGE SCALE GENOMIC DNA]</scope>
    <source>
        <strain evidence="14">AWRI3580</strain>
    </source>
</reference>
<dbReference type="VEuPathDB" id="FungiDB:AWRI3580_g1630"/>
<sequence>MKFSTLTIATATSAALVSAEVEHKHDRRAIEIDYVYETVTVNSEGVTIGTSGPTAITADSGESPSSTLTASDVSTTTLVGTTSSSSTYVAPTTSSSSSEYVAPTTSSSSSEYVAPTTSSSSSEYVAPTTSSSSSEYVAPTTSSSSSEYVAPTTSSSSSEYVAPTTTSSSSSSSYVASSTSSTASSSSSSSSSNGIYGDLSNYENPSSTFTDGVISCSDFPSGNGVIALDWLGFGGWSGIENTEDNSTGGDCRDGTYCSYACQPGMSKTQWPSEQPSSGVSVGGLYCKDGYLYRSNTDSDYLCEWGVDAAYAVNNLDEAVAICRTDYPGTENMVIPTYVEAGSSLPLTVVNEDTYYQWENKLTSAQYYVNNAGVSYEDGCIWGESGSGVGNWAPLNFGAGWVSSGGGISYLSLIPNPNNYDAPNYSVKIVANDGASMNGECYYENGSYNGDGTDGCTVALSSGTASFVFYN</sequence>
<evidence type="ECO:0000256" key="11">
    <source>
        <dbReference type="SAM" id="MobiDB-lite"/>
    </source>
</evidence>
<name>A0A1E5RR79_HANUV</name>
<keyword evidence="3" id="KW-0134">Cell wall</keyword>
<evidence type="ECO:0000256" key="4">
    <source>
        <dbReference type="ARBA" id="ARBA00022525"/>
    </source>
</evidence>
<proteinExistence type="inferred from homology"/>
<protein>
    <submittedName>
        <fullName evidence="13">Putative secreted beta-glucosidase SIM1</fullName>
    </submittedName>
</protein>
<dbReference type="OrthoDB" id="5339822at2759"/>
<evidence type="ECO:0000256" key="7">
    <source>
        <dbReference type="ARBA" id="ARBA00023277"/>
    </source>
</evidence>
<dbReference type="InterPro" id="IPR005556">
    <property type="entry name" value="SUN"/>
</dbReference>
<dbReference type="Pfam" id="PF03856">
    <property type="entry name" value="SUN"/>
    <property type="match status" value="1"/>
</dbReference>
<evidence type="ECO:0000256" key="12">
    <source>
        <dbReference type="SAM" id="SignalP"/>
    </source>
</evidence>
<feature type="compositionally biased region" description="Low complexity" evidence="11">
    <location>
        <begin position="164"/>
        <end position="174"/>
    </location>
</feature>
<keyword evidence="4" id="KW-0964">Secreted</keyword>
<dbReference type="STRING" id="29833.A0A1E5RR79"/>
<feature type="compositionally biased region" description="Low complexity" evidence="11">
    <location>
        <begin position="71"/>
        <end position="89"/>
    </location>
</feature>
<feature type="signal peptide" evidence="12">
    <location>
        <begin position="1"/>
        <end position="19"/>
    </location>
</feature>
<evidence type="ECO:0000313" key="14">
    <source>
        <dbReference type="Proteomes" id="UP000095358"/>
    </source>
</evidence>
<evidence type="ECO:0000256" key="10">
    <source>
        <dbReference type="ARBA" id="ARBA00023326"/>
    </source>
</evidence>
<dbReference type="PANTHER" id="PTHR31316:SF0">
    <property type="entry name" value="SECRETED BETA-GLUCOSIDASE SIM1-RELATED"/>
    <property type="match status" value="1"/>
</dbReference>
<evidence type="ECO:0000256" key="6">
    <source>
        <dbReference type="ARBA" id="ARBA00022801"/>
    </source>
</evidence>
<evidence type="ECO:0000256" key="3">
    <source>
        <dbReference type="ARBA" id="ARBA00022512"/>
    </source>
</evidence>
<keyword evidence="10" id="KW-0624">Polysaccharide degradation</keyword>
<evidence type="ECO:0000313" key="13">
    <source>
        <dbReference type="EMBL" id="OEJ89395.1"/>
    </source>
</evidence>
<dbReference type="GO" id="GO:0009986">
    <property type="term" value="C:cell surface"/>
    <property type="evidence" value="ECO:0007669"/>
    <property type="project" value="TreeGrafter"/>
</dbReference>
<evidence type="ECO:0000256" key="8">
    <source>
        <dbReference type="ARBA" id="ARBA00023295"/>
    </source>
</evidence>
<evidence type="ECO:0000256" key="5">
    <source>
        <dbReference type="ARBA" id="ARBA00022729"/>
    </source>
</evidence>
<gene>
    <name evidence="13" type="ORF">AWRI3580_g1630</name>
</gene>
<keyword evidence="9" id="KW-0961">Cell wall biogenesis/degradation</keyword>
<comment type="subcellular location">
    <subcellularLocation>
        <location evidence="1">Secreted</location>
        <location evidence="1">Cell wall</location>
    </subcellularLocation>
</comment>
<accession>A0A1E5RR79</accession>
<dbReference type="GO" id="GO:0016798">
    <property type="term" value="F:hydrolase activity, acting on glycosyl bonds"/>
    <property type="evidence" value="ECO:0007669"/>
    <property type="project" value="UniProtKB-KW"/>
</dbReference>
<comment type="caution">
    <text evidence="13">The sequence shown here is derived from an EMBL/GenBank/DDBJ whole genome shotgun (WGS) entry which is preliminary data.</text>
</comment>
<dbReference type="AlphaFoldDB" id="A0A1E5RR79"/>
<feature type="compositionally biased region" description="Polar residues" evidence="11">
    <location>
        <begin position="45"/>
        <end position="54"/>
    </location>
</feature>
<dbReference type="GO" id="GO:0031505">
    <property type="term" value="P:fungal-type cell wall organization"/>
    <property type="evidence" value="ECO:0007669"/>
    <property type="project" value="TreeGrafter"/>
</dbReference>
<feature type="compositionally biased region" description="Polar residues" evidence="11">
    <location>
        <begin position="60"/>
        <end position="70"/>
    </location>
</feature>
<evidence type="ECO:0000256" key="2">
    <source>
        <dbReference type="ARBA" id="ARBA00010579"/>
    </source>
</evidence>
<feature type="compositionally biased region" description="Polar residues" evidence="11">
    <location>
        <begin position="90"/>
        <end position="159"/>
    </location>
</feature>
<dbReference type="GO" id="GO:0000272">
    <property type="term" value="P:polysaccharide catabolic process"/>
    <property type="evidence" value="ECO:0007669"/>
    <property type="project" value="UniProtKB-KW"/>
</dbReference>
<keyword evidence="8" id="KW-0326">Glycosidase</keyword>